<keyword evidence="3" id="KW-1185">Reference proteome</keyword>
<proteinExistence type="predicted"/>
<keyword evidence="1" id="KW-0472">Membrane</keyword>
<protein>
    <submittedName>
        <fullName evidence="2">Uncharacterized protein</fullName>
    </submittedName>
</protein>
<keyword evidence="1" id="KW-0812">Transmembrane</keyword>
<organism evidence="2 3">
    <name type="scientific">Tahibacter amnicola</name>
    <dbReference type="NCBI Taxonomy" id="2976241"/>
    <lineage>
        <taxon>Bacteria</taxon>
        <taxon>Pseudomonadati</taxon>
        <taxon>Pseudomonadota</taxon>
        <taxon>Gammaproteobacteria</taxon>
        <taxon>Lysobacterales</taxon>
        <taxon>Rhodanobacteraceae</taxon>
        <taxon>Tahibacter</taxon>
    </lineage>
</organism>
<evidence type="ECO:0000256" key="1">
    <source>
        <dbReference type="SAM" id="Phobius"/>
    </source>
</evidence>
<name>A0ABY6BM20_9GAMM</name>
<sequence length="114" mass="13285">MTRRHEDRFIAAPRRHLPLWRVFWLDGVLASHIFFGVVLFLYPRLDALQLGALLGAFIAYTAWILRRVWINAFNVRNETYAHMARALTVAWSLNAVLVSFFLYLGYFGMVDVPL</sequence>
<dbReference type="EMBL" id="CP104694">
    <property type="protein sequence ID" value="UXI70498.1"/>
    <property type="molecule type" value="Genomic_DNA"/>
</dbReference>
<evidence type="ECO:0000313" key="2">
    <source>
        <dbReference type="EMBL" id="UXI70498.1"/>
    </source>
</evidence>
<dbReference type="Proteomes" id="UP001064632">
    <property type="component" value="Chromosome"/>
</dbReference>
<keyword evidence="1" id="KW-1133">Transmembrane helix</keyword>
<feature type="transmembrane region" description="Helical" evidence="1">
    <location>
        <begin position="48"/>
        <end position="65"/>
    </location>
</feature>
<feature type="transmembrane region" description="Helical" evidence="1">
    <location>
        <begin position="86"/>
        <end position="106"/>
    </location>
</feature>
<feature type="transmembrane region" description="Helical" evidence="1">
    <location>
        <begin position="21"/>
        <end position="42"/>
    </location>
</feature>
<dbReference type="RefSeq" id="WP_261697446.1">
    <property type="nucleotide sequence ID" value="NZ_CP104694.1"/>
</dbReference>
<reference evidence="2" key="1">
    <citation type="submission" date="2022-09" db="EMBL/GenBank/DDBJ databases">
        <title>Tahibacter sp. nov., isolated from a fresh water.</title>
        <authorList>
            <person name="Baek J.H."/>
            <person name="Lee J.K."/>
            <person name="Kim J.M."/>
            <person name="Jeon C.O."/>
        </authorList>
    </citation>
    <scope>NUCLEOTIDE SEQUENCE</scope>
    <source>
        <strain evidence="2">W38</strain>
    </source>
</reference>
<evidence type="ECO:0000313" key="3">
    <source>
        <dbReference type="Proteomes" id="UP001064632"/>
    </source>
</evidence>
<accession>A0ABY6BM20</accession>
<gene>
    <name evidence="2" type="ORF">N4264_12930</name>
</gene>